<accession>A0AAV7QFM0</accession>
<organism evidence="1 2">
    <name type="scientific">Pleurodeles waltl</name>
    <name type="common">Iberian ribbed newt</name>
    <dbReference type="NCBI Taxonomy" id="8319"/>
    <lineage>
        <taxon>Eukaryota</taxon>
        <taxon>Metazoa</taxon>
        <taxon>Chordata</taxon>
        <taxon>Craniata</taxon>
        <taxon>Vertebrata</taxon>
        <taxon>Euteleostomi</taxon>
        <taxon>Amphibia</taxon>
        <taxon>Batrachia</taxon>
        <taxon>Caudata</taxon>
        <taxon>Salamandroidea</taxon>
        <taxon>Salamandridae</taxon>
        <taxon>Pleurodelinae</taxon>
        <taxon>Pleurodeles</taxon>
    </lineage>
</organism>
<dbReference type="AlphaFoldDB" id="A0AAV7QFM0"/>
<comment type="caution">
    <text evidence="1">The sequence shown here is derived from an EMBL/GenBank/DDBJ whole genome shotgun (WGS) entry which is preliminary data.</text>
</comment>
<reference evidence="1" key="1">
    <citation type="journal article" date="2022" name="bioRxiv">
        <title>Sequencing and chromosome-scale assembly of the giantPleurodeles waltlgenome.</title>
        <authorList>
            <person name="Brown T."/>
            <person name="Elewa A."/>
            <person name="Iarovenko S."/>
            <person name="Subramanian E."/>
            <person name="Araus A.J."/>
            <person name="Petzold A."/>
            <person name="Susuki M."/>
            <person name="Suzuki K.-i.T."/>
            <person name="Hayashi T."/>
            <person name="Toyoda A."/>
            <person name="Oliveira C."/>
            <person name="Osipova E."/>
            <person name="Leigh N.D."/>
            <person name="Simon A."/>
            <person name="Yun M.H."/>
        </authorList>
    </citation>
    <scope>NUCLEOTIDE SEQUENCE</scope>
    <source>
        <strain evidence="1">20211129_DDA</strain>
        <tissue evidence="1">Liver</tissue>
    </source>
</reference>
<name>A0AAV7QFM0_PLEWA</name>
<dbReference type="Proteomes" id="UP001066276">
    <property type="component" value="Chromosome 6"/>
</dbReference>
<dbReference type="EMBL" id="JANPWB010000010">
    <property type="protein sequence ID" value="KAJ1139184.1"/>
    <property type="molecule type" value="Genomic_DNA"/>
</dbReference>
<proteinExistence type="predicted"/>
<keyword evidence="2" id="KW-1185">Reference proteome</keyword>
<protein>
    <submittedName>
        <fullName evidence="1">Uncharacterized protein</fullName>
    </submittedName>
</protein>
<evidence type="ECO:0000313" key="2">
    <source>
        <dbReference type="Proteomes" id="UP001066276"/>
    </source>
</evidence>
<gene>
    <name evidence="1" type="ORF">NDU88_005561</name>
</gene>
<evidence type="ECO:0000313" key="1">
    <source>
        <dbReference type="EMBL" id="KAJ1139184.1"/>
    </source>
</evidence>
<sequence length="73" mass="8096">MVDKIDEDKVLESTDDIVLEAGVPEVLGSEGDLEPFKEACPDLSREAFWLKDTKLCKNADPEEKVTGAENKDE</sequence>